<protein>
    <submittedName>
        <fullName evidence="1">Uncharacterized protein</fullName>
    </submittedName>
</protein>
<dbReference type="EMBL" id="FOBV01000001">
    <property type="protein sequence ID" value="SEM17112.1"/>
    <property type="molecule type" value="Genomic_DNA"/>
</dbReference>
<evidence type="ECO:0000313" key="2">
    <source>
        <dbReference type="Proteomes" id="UP000199450"/>
    </source>
</evidence>
<dbReference type="AlphaFoldDB" id="A0A1H7W687"/>
<evidence type="ECO:0000313" key="1">
    <source>
        <dbReference type="EMBL" id="SEM17112.1"/>
    </source>
</evidence>
<sequence>MPVDFFITPCTNPVCNCTAYPHHCLENIPQTSFGITDEDGGNSTPAKIDTTAPTIWDLTVTNNSGTDVKFKAIDWCVPIYRTGTYNLNDESRTSTQFSSNNIGTELIKRCEGFLQFDSKIIFIEIKKRPKNAREWIKDAREKFEETILSFKEHHPHLISQIEKPILANTLHVGVASSEMVQKKILKDKIGIEFIRKNNLTI</sequence>
<dbReference type="OrthoDB" id="1030692at2"/>
<gene>
    <name evidence="1" type="ORF">SAMN05421856_101526</name>
</gene>
<keyword evidence="2" id="KW-1185">Reference proteome</keyword>
<dbReference type="RefSeq" id="WP_089998266.1">
    <property type="nucleotide sequence ID" value="NZ_FOBV01000001.1"/>
</dbReference>
<accession>A0A1H7W687</accession>
<proteinExistence type="predicted"/>
<name>A0A1H7W687_9FLAO</name>
<reference evidence="2" key="1">
    <citation type="submission" date="2016-10" db="EMBL/GenBank/DDBJ databases">
        <authorList>
            <person name="Varghese N."/>
            <person name="Submissions S."/>
        </authorList>
    </citation>
    <scope>NUCLEOTIDE SEQUENCE [LARGE SCALE GENOMIC DNA]</scope>
    <source>
        <strain evidence="2">DSM 17453</strain>
    </source>
</reference>
<organism evidence="1 2">
    <name type="scientific">Chryseobacterium taichungense</name>
    <dbReference type="NCBI Taxonomy" id="295069"/>
    <lineage>
        <taxon>Bacteria</taxon>
        <taxon>Pseudomonadati</taxon>
        <taxon>Bacteroidota</taxon>
        <taxon>Flavobacteriia</taxon>
        <taxon>Flavobacteriales</taxon>
        <taxon>Weeksellaceae</taxon>
        <taxon>Chryseobacterium group</taxon>
        <taxon>Chryseobacterium</taxon>
    </lineage>
</organism>
<dbReference type="Proteomes" id="UP000199450">
    <property type="component" value="Unassembled WGS sequence"/>
</dbReference>